<dbReference type="EMBL" id="BMKK01000017">
    <property type="protein sequence ID" value="GGD81459.1"/>
    <property type="molecule type" value="Genomic_DNA"/>
</dbReference>
<organism evidence="6 7">
    <name type="scientific">Emticicia aquatilis</name>
    <dbReference type="NCBI Taxonomy" id="1537369"/>
    <lineage>
        <taxon>Bacteria</taxon>
        <taxon>Pseudomonadati</taxon>
        <taxon>Bacteroidota</taxon>
        <taxon>Cytophagia</taxon>
        <taxon>Cytophagales</taxon>
        <taxon>Leadbetterellaceae</taxon>
        <taxon>Emticicia</taxon>
    </lineage>
</organism>
<evidence type="ECO:0000313" key="6">
    <source>
        <dbReference type="EMBL" id="GGD81459.1"/>
    </source>
</evidence>
<gene>
    <name evidence="6" type="ORF">GCM10011514_51950</name>
</gene>
<dbReference type="InterPro" id="IPR017941">
    <property type="entry name" value="Rieske_2Fe-2S"/>
</dbReference>
<dbReference type="AlphaFoldDB" id="A0A917DZ70"/>
<keyword evidence="7" id="KW-1185">Reference proteome</keyword>
<sequence>MKNPEAISRKDFLMKIGFSGAALMAALTSCGGDDTVTPISAFTVDLSTTTALNNVGGYIKTNGVVLARIAAGSTSAAFAAIARTCPHEKKDQIIYNSSKGQFQCMAHDWYFKTNGTGVGNGSITAYTVSLSGTTLSIS</sequence>
<dbReference type="SUPFAM" id="SSF50022">
    <property type="entry name" value="ISP domain"/>
    <property type="match status" value="1"/>
</dbReference>
<name>A0A917DZ70_9BACT</name>
<dbReference type="GO" id="GO:0046872">
    <property type="term" value="F:metal ion binding"/>
    <property type="evidence" value="ECO:0007669"/>
    <property type="project" value="UniProtKB-KW"/>
</dbReference>
<dbReference type="Gene3D" id="2.102.10.10">
    <property type="entry name" value="Rieske [2Fe-2S] iron-sulphur domain"/>
    <property type="match status" value="1"/>
</dbReference>
<evidence type="ECO:0000313" key="7">
    <source>
        <dbReference type="Proteomes" id="UP000609064"/>
    </source>
</evidence>
<evidence type="ECO:0000256" key="3">
    <source>
        <dbReference type="ARBA" id="ARBA00023004"/>
    </source>
</evidence>
<feature type="domain" description="Rieske" evidence="5">
    <location>
        <begin position="75"/>
        <end position="117"/>
    </location>
</feature>
<keyword evidence="2" id="KW-0479">Metal-binding</keyword>
<accession>A0A917DZ70</accession>
<evidence type="ECO:0000256" key="1">
    <source>
        <dbReference type="ARBA" id="ARBA00022714"/>
    </source>
</evidence>
<reference evidence="6" key="1">
    <citation type="journal article" date="2014" name="Int. J. Syst. Evol. Microbiol.">
        <title>Complete genome sequence of Corynebacterium casei LMG S-19264T (=DSM 44701T), isolated from a smear-ripened cheese.</title>
        <authorList>
            <consortium name="US DOE Joint Genome Institute (JGI-PGF)"/>
            <person name="Walter F."/>
            <person name="Albersmeier A."/>
            <person name="Kalinowski J."/>
            <person name="Ruckert C."/>
        </authorList>
    </citation>
    <scope>NUCLEOTIDE SEQUENCE</scope>
    <source>
        <strain evidence="6">CGMCC 1.15958</strain>
    </source>
</reference>
<evidence type="ECO:0000259" key="5">
    <source>
        <dbReference type="Pfam" id="PF00355"/>
    </source>
</evidence>
<dbReference type="PROSITE" id="PS51257">
    <property type="entry name" value="PROKAR_LIPOPROTEIN"/>
    <property type="match status" value="1"/>
</dbReference>
<proteinExistence type="predicted"/>
<evidence type="ECO:0000256" key="2">
    <source>
        <dbReference type="ARBA" id="ARBA00022723"/>
    </source>
</evidence>
<dbReference type="GO" id="GO:0051537">
    <property type="term" value="F:2 iron, 2 sulfur cluster binding"/>
    <property type="evidence" value="ECO:0007669"/>
    <property type="project" value="UniProtKB-KW"/>
</dbReference>
<dbReference type="Proteomes" id="UP000609064">
    <property type="component" value="Unassembled WGS sequence"/>
</dbReference>
<dbReference type="Pfam" id="PF00355">
    <property type="entry name" value="Rieske"/>
    <property type="match status" value="1"/>
</dbReference>
<dbReference type="RefSeq" id="WP_188771066.1">
    <property type="nucleotide sequence ID" value="NZ_BMKK01000017.1"/>
</dbReference>
<evidence type="ECO:0000256" key="4">
    <source>
        <dbReference type="ARBA" id="ARBA00023014"/>
    </source>
</evidence>
<keyword evidence="1" id="KW-0001">2Fe-2S</keyword>
<keyword evidence="4" id="KW-0411">Iron-sulfur</keyword>
<keyword evidence="3" id="KW-0408">Iron</keyword>
<protein>
    <recommendedName>
        <fullName evidence="5">Rieske domain-containing protein</fullName>
    </recommendedName>
</protein>
<reference evidence="6" key="2">
    <citation type="submission" date="2020-09" db="EMBL/GenBank/DDBJ databases">
        <authorList>
            <person name="Sun Q."/>
            <person name="Zhou Y."/>
        </authorList>
    </citation>
    <scope>NUCLEOTIDE SEQUENCE</scope>
    <source>
        <strain evidence="6">CGMCC 1.15958</strain>
    </source>
</reference>
<comment type="caution">
    <text evidence="6">The sequence shown here is derived from an EMBL/GenBank/DDBJ whole genome shotgun (WGS) entry which is preliminary data.</text>
</comment>
<dbReference type="InterPro" id="IPR036922">
    <property type="entry name" value="Rieske_2Fe-2S_sf"/>
</dbReference>